<dbReference type="KEGG" id="bsol:FSW04_11290"/>
<gene>
    <name evidence="1" type="ORF">FSW04_11290</name>
</gene>
<dbReference type="EMBL" id="CP042430">
    <property type="protein sequence ID" value="QEC48095.1"/>
    <property type="molecule type" value="Genomic_DNA"/>
</dbReference>
<dbReference type="RefSeq" id="WP_146919275.1">
    <property type="nucleotide sequence ID" value="NZ_CP042430.1"/>
</dbReference>
<keyword evidence="2" id="KW-1185">Reference proteome</keyword>
<sequence length="147" mass="15527">MKSMGDVPLFSELSYEELSVGQRWGPFVESLDQDASDGLRGALGSPAPGARAPLGVLPLLTLRVLRRALHGIIPGGVLARQTFSHVDVIPAAGDIEIHVWVSAQQRRPSGFYTTFTFALAVDGRTPAIVEWMILAPPPAQGADGGAA</sequence>
<dbReference type="AlphaFoldDB" id="A0A5B8U5D7"/>
<protein>
    <recommendedName>
        <fullName evidence="3">MaoC family dehydratase</fullName>
    </recommendedName>
</protein>
<evidence type="ECO:0000313" key="1">
    <source>
        <dbReference type="EMBL" id="QEC48095.1"/>
    </source>
</evidence>
<name>A0A5B8U5D7_9ACTN</name>
<evidence type="ECO:0000313" key="2">
    <source>
        <dbReference type="Proteomes" id="UP000321805"/>
    </source>
</evidence>
<reference evidence="1 2" key="1">
    <citation type="journal article" date="2018" name="J. Microbiol.">
        <title>Baekduia soli gen. nov., sp. nov., a novel bacterium isolated from the soil of Baekdu Mountain and proposal of a novel family name, Baekduiaceae fam. nov.</title>
        <authorList>
            <person name="An D.S."/>
            <person name="Siddiqi M.Z."/>
            <person name="Kim K.H."/>
            <person name="Yu H.S."/>
            <person name="Im W.T."/>
        </authorList>
    </citation>
    <scope>NUCLEOTIDE SEQUENCE [LARGE SCALE GENOMIC DNA]</scope>
    <source>
        <strain evidence="1 2">BR7-21</strain>
    </source>
</reference>
<evidence type="ECO:0008006" key="3">
    <source>
        <dbReference type="Google" id="ProtNLM"/>
    </source>
</evidence>
<accession>A0A5B8U5D7</accession>
<proteinExistence type="predicted"/>
<organism evidence="1 2">
    <name type="scientific">Baekduia soli</name>
    <dbReference type="NCBI Taxonomy" id="496014"/>
    <lineage>
        <taxon>Bacteria</taxon>
        <taxon>Bacillati</taxon>
        <taxon>Actinomycetota</taxon>
        <taxon>Thermoleophilia</taxon>
        <taxon>Solirubrobacterales</taxon>
        <taxon>Baekduiaceae</taxon>
        <taxon>Baekduia</taxon>
    </lineage>
</organism>
<dbReference type="Proteomes" id="UP000321805">
    <property type="component" value="Chromosome"/>
</dbReference>